<dbReference type="PRINTS" id="PR00982">
    <property type="entry name" value="TRNASYNTHLYS"/>
</dbReference>
<comment type="caution">
    <text evidence="5">The sequence shown here is derived from an EMBL/GenBank/DDBJ whole genome shotgun (WGS) entry which is preliminary data.</text>
</comment>
<keyword evidence="3" id="KW-0067">ATP-binding</keyword>
<proteinExistence type="predicted"/>
<dbReference type="EMBL" id="JBHUIY010000005">
    <property type="protein sequence ID" value="MFD2232974.1"/>
    <property type="molecule type" value="Genomic_DNA"/>
</dbReference>
<dbReference type="Gene3D" id="3.30.930.10">
    <property type="entry name" value="Bira Bifunctional Protein, Domain 2"/>
    <property type="match status" value="1"/>
</dbReference>
<keyword evidence="1" id="KW-0436">Ligase</keyword>
<dbReference type="PANTHER" id="PTHR42918:SF6">
    <property type="entry name" value="ELONGATION FACTOR P--(R)-BETA-LYSINE LIGASE"/>
    <property type="match status" value="1"/>
</dbReference>
<dbReference type="NCBIfam" id="NF006828">
    <property type="entry name" value="PRK09350.1"/>
    <property type="match status" value="1"/>
</dbReference>
<accession>A0ABW5C6L1</accession>
<gene>
    <name evidence="5" type="primary">epmA</name>
    <name evidence="5" type="ORF">ACFSNB_04065</name>
</gene>
<evidence type="ECO:0000313" key="5">
    <source>
        <dbReference type="EMBL" id="MFD2232974.1"/>
    </source>
</evidence>
<evidence type="ECO:0000259" key="4">
    <source>
        <dbReference type="PROSITE" id="PS50862"/>
    </source>
</evidence>
<evidence type="ECO:0000256" key="3">
    <source>
        <dbReference type="ARBA" id="ARBA00022840"/>
    </source>
</evidence>
<dbReference type="InterPro" id="IPR006195">
    <property type="entry name" value="aa-tRNA-synth_II"/>
</dbReference>
<evidence type="ECO:0000256" key="1">
    <source>
        <dbReference type="ARBA" id="ARBA00022598"/>
    </source>
</evidence>
<feature type="domain" description="Aminoacyl-transfer RNA synthetases class-II family profile" evidence="4">
    <location>
        <begin position="33"/>
        <end position="351"/>
    </location>
</feature>
<sequence>MGTGKDRLGQPWWHPDQLAARRGFLRARGQAVAALRGFFALRDFVEVETPCLQVSPGMEPHLKWFATALTDPYGGPDRPLCLHTSPEFAMKKLLAGGMERIWQMARVFRNAERSATHAPEFTMVEWYRAGAGIEALMADTEALVRTCAEAVGVEQLRRGGLVCDPFLPWQRLSVAEAFATYAGIDLLATAPDPLRPERALIAAEAARIGVSVSPSDRWDDIVFRIMFDRIEPHLGFDRPTILHSWPLAMAALARPDPDDPRVAQRFEVYALGLELANAFGELIDPVEQRRRFGEDRALATELYGAAPPLDEDFLAALAFGLPDSAGIALGFDRLVMLLTGAERIDQVLWAPVDGPAPPTV</sequence>
<keyword evidence="6" id="KW-1185">Reference proteome</keyword>
<dbReference type="InterPro" id="IPR004525">
    <property type="entry name" value="EpmA"/>
</dbReference>
<dbReference type="Proteomes" id="UP001597296">
    <property type="component" value="Unassembled WGS sequence"/>
</dbReference>
<dbReference type="PROSITE" id="PS50862">
    <property type="entry name" value="AA_TRNA_LIGASE_II"/>
    <property type="match status" value="1"/>
</dbReference>
<protein>
    <submittedName>
        <fullName evidence="5">EF-P lysine aminoacylase EpmA</fullName>
    </submittedName>
</protein>
<dbReference type="InterPro" id="IPR045864">
    <property type="entry name" value="aa-tRNA-synth_II/BPL/LPL"/>
</dbReference>
<dbReference type="InterPro" id="IPR018149">
    <property type="entry name" value="Lys-tRNA-synth_II_C"/>
</dbReference>
<dbReference type="NCBIfam" id="TIGR00462">
    <property type="entry name" value="genX"/>
    <property type="match status" value="1"/>
</dbReference>
<evidence type="ECO:0000313" key="6">
    <source>
        <dbReference type="Proteomes" id="UP001597296"/>
    </source>
</evidence>
<organism evidence="5 6">
    <name type="scientific">Phaeospirillum tilakii</name>
    <dbReference type="NCBI Taxonomy" id="741673"/>
    <lineage>
        <taxon>Bacteria</taxon>
        <taxon>Pseudomonadati</taxon>
        <taxon>Pseudomonadota</taxon>
        <taxon>Alphaproteobacteria</taxon>
        <taxon>Rhodospirillales</taxon>
        <taxon>Rhodospirillaceae</taxon>
        <taxon>Phaeospirillum</taxon>
    </lineage>
</organism>
<name>A0ABW5C6L1_9PROT</name>
<keyword evidence="2" id="KW-0547">Nucleotide-binding</keyword>
<dbReference type="PANTHER" id="PTHR42918">
    <property type="entry name" value="LYSYL-TRNA SYNTHETASE"/>
    <property type="match status" value="1"/>
</dbReference>
<dbReference type="InterPro" id="IPR004364">
    <property type="entry name" value="Aa-tRNA-synt_II"/>
</dbReference>
<evidence type="ECO:0000256" key="2">
    <source>
        <dbReference type="ARBA" id="ARBA00022741"/>
    </source>
</evidence>
<dbReference type="RefSeq" id="WP_377314741.1">
    <property type="nucleotide sequence ID" value="NZ_JBHUIY010000005.1"/>
</dbReference>
<dbReference type="SUPFAM" id="SSF55681">
    <property type="entry name" value="Class II aaRS and biotin synthetases"/>
    <property type="match status" value="1"/>
</dbReference>
<dbReference type="Pfam" id="PF00152">
    <property type="entry name" value="tRNA-synt_2"/>
    <property type="match status" value="1"/>
</dbReference>
<reference evidence="6" key="1">
    <citation type="journal article" date="2019" name="Int. J. Syst. Evol. Microbiol.">
        <title>The Global Catalogue of Microorganisms (GCM) 10K type strain sequencing project: providing services to taxonomists for standard genome sequencing and annotation.</title>
        <authorList>
            <consortium name="The Broad Institute Genomics Platform"/>
            <consortium name="The Broad Institute Genome Sequencing Center for Infectious Disease"/>
            <person name="Wu L."/>
            <person name="Ma J."/>
        </authorList>
    </citation>
    <scope>NUCLEOTIDE SEQUENCE [LARGE SCALE GENOMIC DNA]</scope>
    <source>
        <strain evidence="6">KCTC 15012</strain>
    </source>
</reference>